<reference evidence="2" key="1">
    <citation type="journal article" date="2022" name="bioRxiv">
        <title>Sequencing and chromosome-scale assembly of the giantPleurodeles waltlgenome.</title>
        <authorList>
            <person name="Brown T."/>
            <person name="Elewa A."/>
            <person name="Iarovenko S."/>
            <person name="Subramanian E."/>
            <person name="Araus A.J."/>
            <person name="Petzold A."/>
            <person name="Susuki M."/>
            <person name="Suzuki K.-i.T."/>
            <person name="Hayashi T."/>
            <person name="Toyoda A."/>
            <person name="Oliveira C."/>
            <person name="Osipova E."/>
            <person name="Leigh N.D."/>
            <person name="Simon A."/>
            <person name="Yun M.H."/>
        </authorList>
    </citation>
    <scope>NUCLEOTIDE SEQUENCE</scope>
    <source>
        <strain evidence="2">20211129_DDA</strain>
        <tissue evidence="2">Liver</tissue>
    </source>
</reference>
<sequence length="367" mass="38327">MLLLGVRPVRSVGVTSRAIAGVSALQGSYTVLSDRPMHTAQMMLVGARGGPSPSRPPCQAQRVSKLSPDGGQGGPRLILAASPVQLLQGHTDLSGRVSSRLPGTTHHARPPEPARGPLGSPSRARSGRSTTRSSPNRGKRPQCCGPHSRAPRHHQSEGAPAGDQGDRNKSPAPSTAQRAVLTGKARGPRQRPQCPLLFFGSSTDTASTGSRILQCVLQDHTDPAGGISSRLPGAAPARPPAPARRSLRSPSRARPGQSAVRSSPLRGERPRRRGLRSQVTRQHRSEGVPAGAQGDRANPALLLPPSARYDQVRPAAPGKGRDAASSSLAPLRAPPPPDRGSSNVCSGGRRDLCTRLSQFGMRQGTGS</sequence>
<name>A0AAV7TJ56_PLEWA</name>
<dbReference type="Proteomes" id="UP001066276">
    <property type="component" value="Chromosome 3_2"/>
</dbReference>
<evidence type="ECO:0000313" key="3">
    <source>
        <dbReference type="Proteomes" id="UP001066276"/>
    </source>
</evidence>
<comment type="caution">
    <text evidence="2">The sequence shown here is derived from an EMBL/GenBank/DDBJ whole genome shotgun (WGS) entry which is preliminary data.</text>
</comment>
<gene>
    <name evidence="2" type="ORF">NDU88_001093</name>
</gene>
<dbReference type="EMBL" id="JANPWB010000006">
    <property type="protein sequence ID" value="KAJ1175808.1"/>
    <property type="molecule type" value="Genomic_DNA"/>
</dbReference>
<dbReference type="AlphaFoldDB" id="A0AAV7TJ56"/>
<feature type="compositionally biased region" description="Low complexity" evidence="1">
    <location>
        <begin position="115"/>
        <end position="136"/>
    </location>
</feature>
<feature type="region of interest" description="Disordered" evidence="1">
    <location>
        <begin position="224"/>
        <end position="349"/>
    </location>
</feature>
<proteinExistence type="predicted"/>
<accession>A0AAV7TJ56</accession>
<evidence type="ECO:0000256" key="1">
    <source>
        <dbReference type="SAM" id="MobiDB-lite"/>
    </source>
</evidence>
<organism evidence="2 3">
    <name type="scientific">Pleurodeles waltl</name>
    <name type="common">Iberian ribbed newt</name>
    <dbReference type="NCBI Taxonomy" id="8319"/>
    <lineage>
        <taxon>Eukaryota</taxon>
        <taxon>Metazoa</taxon>
        <taxon>Chordata</taxon>
        <taxon>Craniata</taxon>
        <taxon>Vertebrata</taxon>
        <taxon>Euteleostomi</taxon>
        <taxon>Amphibia</taxon>
        <taxon>Batrachia</taxon>
        <taxon>Caudata</taxon>
        <taxon>Salamandroidea</taxon>
        <taxon>Salamandridae</taxon>
        <taxon>Pleurodelinae</taxon>
        <taxon>Pleurodeles</taxon>
    </lineage>
</organism>
<feature type="region of interest" description="Disordered" evidence="1">
    <location>
        <begin position="94"/>
        <end position="198"/>
    </location>
</feature>
<feature type="region of interest" description="Disordered" evidence="1">
    <location>
        <begin position="45"/>
        <end position="77"/>
    </location>
</feature>
<feature type="compositionally biased region" description="Low complexity" evidence="1">
    <location>
        <begin position="248"/>
        <end position="265"/>
    </location>
</feature>
<protein>
    <submittedName>
        <fullName evidence="2">Uncharacterized protein</fullName>
    </submittedName>
</protein>
<evidence type="ECO:0000313" key="2">
    <source>
        <dbReference type="EMBL" id="KAJ1175808.1"/>
    </source>
</evidence>
<keyword evidence="3" id="KW-1185">Reference proteome</keyword>